<dbReference type="Pfam" id="PF00069">
    <property type="entry name" value="Pkinase"/>
    <property type="match status" value="2"/>
</dbReference>
<keyword evidence="9" id="KW-1185">Reference proteome</keyword>
<dbReference type="GO" id="GO:0043484">
    <property type="term" value="P:regulation of RNA splicing"/>
    <property type="evidence" value="ECO:0007669"/>
    <property type="project" value="TreeGrafter"/>
</dbReference>
<gene>
    <name evidence="8" type="ORF">K470DRAFT_232730</name>
</gene>
<keyword evidence="4 8" id="KW-0418">Kinase</keyword>
<dbReference type="OrthoDB" id="5979581at2759"/>
<dbReference type="Gene3D" id="3.30.200.20">
    <property type="entry name" value="Phosphorylase Kinase, domain 1"/>
    <property type="match status" value="1"/>
</dbReference>
<name>A0A6A7BYL7_9PEZI</name>
<keyword evidence="2" id="KW-0808">Transferase</keyword>
<evidence type="ECO:0000256" key="5">
    <source>
        <dbReference type="ARBA" id="ARBA00022840"/>
    </source>
</evidence>
<dbReference type="EMBL" id="MU005983">
    <property type="protein sequence ID" value="KAF2860321.1"/>
    <property type="molecule type" value="Genomic_DNA"/>
</dbReference>
<organism evidence="8 9">
    <name type="scientific">Piedraia hortae CBS 480.64</name>
    <dbReference type="NCBI Taxonomy" id="1314780"/>
    <lineage>
        <taxon>Eukaryota</taxon>
        <taxon>Fungi</taxon>
        <taxon>Dikarya</taxon>
        <taxon>Ascomycota</taxon>
        <taxon>Pezizomycotina</taxon>
        <taxon>Dothideomycetes</taxon>
        <taxon>Dothideomycetidae</taxon>
        <taxon>Capnodiales</taxon>
        <taxon>Piedraiaceae</taxon>
        <taxon>Piedraia</taxon>
    </lineage>
</organism>
<dbReference type="Gene3D" id="1.10.510.10">
    <property type="entry name" value="Transferase(Phosphotransferase) domain 1"/>
    <property type="match status" value="1"/>
</dbReference>
<evidence type="ECO:0000256" key="2">
    <source>
        <dbReference type="ARBA" id="ARBA00022679"/>
    </source>
</evidence>
<evidence type="ECO:0000313" key="8">
    <source>
        <dbReference type="EMBL" id="KAF2860321.1"/>
    </source>
</evidence>
<dbReference type="InterPro" id="IPR017441">
    <property type="entry name" value="Protein_kinase_ATP_BS"/>
</dbReference>
<sequence>MADPRVALFPYECRLPFCEELYRYVSGGFHPEHFGDMLHDRRYRILHKLGYGSFSTVWAARDEQEQRYVAIKIPEANAPSSLETNILTTLTASKSKQPGMAYIPKLLDEFDLVGPNGTHTCTVTDVFGAPVGKCLDNGGDLLIASAARRLQRQVLEAVECLYQHDIVHGDVYTGNIAWKARGLNEFTEEEFLRLFPYALTKEVKSKDGSPLPPNVPKYLVMHGYNPTQSWNEDDIMLIDFGQAFYLASPPATLATPICYRPPEVVFHEKVDEKVDVWSAGILCFVFLTSSLPVESIIWKEYELIDSLQRLVYHHPPARWQKEWQIMVAKANDPYSEDFESFQARIEAHFKEDDNGKLQDLPTEVFRRAGELFEKVLQLDPKDRISAKQALELDWFKDPS</sequence>
<evidence type="ECO:0000256" key="4">
    <source>
        <dbReference type="ARBA" id="ARBA00022777"/>
    </source>
</evidence>
<accession>A0A6A7BYL7</accession>
<dbReference type="InterPro" id="IPR051175">
    <property type="entry name" value="CLK_kinases"/>
</dbReference>
<reference evidence="8" key="1">
    <citation type="journal article" date="2020" name="Stud. Mycol.">
        <title>101 Dothideomycetes genomes: a test case for predicting lifestyles and emergence of pathogens.</title>
        <authorList>
            <person name="Haridas S."/>
            <person name="Albert R."/>
            <person name="Binder M."/>
            <person name="Bloem J."/>
            <person name="Labutti K."/>
            <person name="Salamov A."/>
            <person name="Andreopoulos B."/>
            <person name="Baker S."/>
            <person name="Barry K."/>
            <person name="Bills G."/>
            <person name="Bluhm B."/>
            <person name="Cannon C."/>
            <person name="Castanera R."/>
            <person name="Culley D."/>
            <person name="Daum C."/>
            <person name="Ezra D."/>
            <person name="Gonzalez J."/>
            <person name="Henrissat B."/>
            <person name="Kuo A."/>
            <person name="Liang C."/>
            <person name="Lipzen A."/>
            <person name="Lutzoni F."/>
            <person name="Magnuson J."/>
            <person name="Mondo S."/>
            <person name="Nolan M."/>
            <person name="Ohm R."/>
            <person name="Pangilinan J."/>
            <person name="Park H.-J."/>
            <person name="Ramirez L."/>
            <person name="Alfaro M."/>
            <person name="Sun H."/>
            <person name="Tritt A."/>
            <person name="Yoshinaga Y."/>
            <person name="Zwiers L.-H."/>
            <person name="Turgeon B."/>
            <person name="Goodwin S."/>
            <person name="Spatafora J."/>
            <person name="Crous P."/>
            <person name="Grigoriev I."/>
        </authorList>
    </citation>
    <scope>NUCLEOTIDE SEQUENCE</scope>
    <source>
        <strain evidence="8">CBS 480.64</strain>
    </source>
</reference>
<dbReference type="GO" id="GO:0005634">
    <property type="term" value="C:nucleus"/>
    <property type="evidence" value="ECO:0007669"/>
    <property type="project" value="TreeGrafter"/>
</dbReference>
<dbReference type="SUPFAM" id="SSF56112">
    <property type="entry name" value="Protein kinase-like (PK-like)"/>
    <property type="match status" value="1"/>
</dbReference>
<keyword evidence="3 6" id="KW-0547">Nucleotide-binding</keyword>
<keyword evidence="1" id="KW-0723">Serine/threonine-protein kinase</keyword>
<evidence type="ECO:0000313" key="9">
    <source>
        <dbReference type="Proteomes" id="UP000799421"/>
    </source>
</evidence>
<dbReference type="GO" id="GO:0005524">
    <property type="term" value="F:ATP binding"/>
    <property type="evidence" value="ECO:0007669"/>
    <property type="project" value="UniProtKB-UniRule"/>
</dbReference>
<dbReference type="PROSITE" id="PS50011">
    <property type="entry name" value="PROTEIN_KINASE_DOM"/>
    <property type="match status" value="1"/>
</dbReference>
<evidence type="ECO:0000256" key="6">
    <source>
        <dbReference type="PROSITE-ProRule" id="PRU10141"/>
    </source>
</evidence>
<dbReference type="InterPro" id="IPR011009">
    <property type="entry name" value="Kinase-like_dom_sf"/>
</dbReference>
<dbReference type="SMART" id="SM00220">
    <property type="entry name" value="S_TKc"/>
    <property type="match status" value="1"/>
</dbReference>
<dbReference type="PANTHER" id="PTHR45646:SF11">
    <property type="entry name" value="SERINE_THREONINE-PROTEIN KINASE DOA"/>
    <property type="match status" value="1"/>
</dbReference>
<proteinExistence type="predicted"/>
<keyword evidence="5 6" id="KW-0067">ATP-binding</keyword>
<protein>
    <submittedName>
        <fullName evidence="8">Kinase-like protein</fullName>
    </submittedName>
</protein>
<evidence type="ECO:0000256" key="1">
    <source>
        <dbReference type="ARBA" id="ARBA00022527"/>
    </source>
</evidence>
<feature type="binding site" evidence="6">
    <location>
        <position position="72"/>
    </location>
    <ligand>
        <name>ATP</name>
        <dbReference type="ChEBI" id="CHEBI:30616"/>
    </ligand>
</feature>
<dbReference type="GO" id="GO:0004674">
    <property type="term" value="F:protein serine/threonine kinase activity"/>
    <property type="evidence" value="ECO:0007669"/>
    <property type="project" value="UniProtKB-KW"/>
</dbReference>
<evidence type="ECO:0000256" key="3">
    <source>
        <dbReference type="ARBA" id="ARBA00022741"/>
    </source>
</evidence>
<dbReference type="PANTHER" id="PTHR45646">
    <property type="entry name" value="SERINE/THREONINE-PROTEIN KINASE DOA-RELATED"/>
    <property type="match status" value="1"/>
</dbReference>
<dbReference type="InterPro" id="IPR000719">
    <property type="entry name" value="Prot_kinase_dom"/>
</dbReference>
<evidence type="ECO:0000259" key="7">
    <source>
        <dbReference type="PROSITE" id="PS50011"/>
    </source>
</evidence>
<dbReference type="Proteomes" id="UP000799421">
    <property type="component" value="Unassembled WGS sequence"/>
</dbReference>
<dbReference type="AlphaFoldDB" id="A0A6A7BYL7"/>
<feature type="domain" description="Protein kinase" evidence="7">
    <location>
        <begin position="43"/>
        <end position="395"/>
    </location>
</feature>
<dbReference type="PROSITE" id="PS00107">
    <property type="entry name" value="PROTEIN_KINASE_ATP"/>
    <property type="match status" value="1"/>
</dbReference>